<dbReference type="InterPro" id="IPR036162">
    <property type="entry name" value="Resolvase-like_N_sf"/>
</dbReference>
<dbReference type="SUPFAM" id="SSF53041">
    <property type="entry name" value="Resolvase-like"/>
    <property type="match status" value="1"/>
</dbReference>
<dbReference type="EMBL" id="CP011391">
    <property type="protein sequence ID" value="AMK55799.1"/>
    <property type="molecule type" value="Genomic_DNA"/>
</dbReference>
<dbReference type="GO" id="GO:0003677">
    <property type="term" value="F:DNA binding"/>
    <property type="evidence" value="ECO:0007669"/>
    <property type="project" value="InterPro"/>
</dbReference>
<dbReference type="GO" id="GO:0000150">
    <property type="term" value="F:DNA strand exchange activity"/>
    <property type="evidence" value="ECO:0007669"/>
    <property type="project" value="InterPro"/>
</dbReference>
<organism evidence="1 2">
    <name type="scientific">Faecalibaculum rodentium</name>
    <dbReference type="NCBI Taxonomy" id="1702221"/>
    <lineage>
        <taxon>Bacteria</taxon>
        <taxon>Bacillati</taxon>
        <taxon>Bacillota</taxon>
        <taxon>Erysipelotrichia</taxon>
        <taxon>Erysipelotrichales</taxon>
        <taxon>Erysipelotrichaceae</taxon>
        <taxon>Faecalibaculum</taxon>
    </lineage>
</organism>
<dbReference type="STRING" id="1702221.AALO17_26650"/>
<dbReference type="AlphaFoldDB" id="A0A140DYS2"/>
<protein>
    <recommendedName>
        <fullName evidence="3">Resolvase/invertase-type recombinase catalytic domain-containing protein</fullName>
    </recommendedName>
</protein>
<proteinExistence type="predicted"/>
<dbReference type="GeneID" id="78479144"/>
<evidence type="ECO:0000313" key="2">
    <source>
        <dbReference type="Proteomes" id="UP000069771"/>
    </source>
</evidence>
<dbReference type="RefSeq" id="WP_145907724.1">
    <property type="nucleotide sequence ID" value="NZ_CAMTBT010000092.1"/>
</dbReference>
<dbReference type="Proteomes" id="UP000069771">
    <property type="component" value="Chromosome"/>
</dbReference>
<keyword evidence="2" id="KW-1185">Reference proteome</keyword>
<reference evidence="1 2" key="1">
    <citation type="journal article" date="2016" name="Gut Pathog.">
        <title>Whole genome sequencing of "Faecalibaculum rodentium" ALO17, isolated from C57BL/6J laboratory mouse feces.</title>
        <authorList>
            <person name="Lim S."/>
            <person name="Chang D.H."/>
            <person name="Ahn S."/>
            <person name="Kim B.C."/>
        </authorList>
    </citation>
    <scope>NUCLEOTIDE SEQUENCE [LARGE SCALE GENOMIC DNA]</scope>
    <source>
        <strain evidence="1 2">Alo17</strain>
    </source>
</reference>
<dbReference type="Gene3D" id="3.40.50.1390">
    <property type="entry name" value="Resolvase, N-terminal catalytic domain"/>
    <property type="match status" value="1"/>
</dbReference>
<name>A0A140DYS2_9FIRM</name>
<dbReference type="KEGG" id="fro:AALO17_26650"/>
<accession>A0A140DYS2</accession>
<evidence type="ECO:0008006" key="3">
    <source>
        <dbReference type="Google" id="ProtNLM"/>
    </source>
</evidence>
<sequence length="172" mass="20113">MEYSYMLVAESDKYPRDLKHSVFTDTRGDTDFPEFDRLLSVIQPNDSLHIPSLADLGYNLTQVCEKWQKLQDKEVHIWILDCPAAHSQPELFGEVLQYVCYSQKRFRNPKHRTVIRDKNGSGPGRRRIELPERFAEVYEDYCSGKLNSREAGESLNVSHTTFLRWSRQLDEA</sequence>
<gene>
    <name evidence="1" type="ORF">AALO17_26650</name>
</gene>
<evidence type="ECO:0000313" key="1">
    <source>
        <dbReference type="EMBL" id="AMK55799.1"/>
    </source>
</evidence>